<dbReference type="GO" id="GO:0003824">
    <property type="term" value="F:catalytic activity"/>
    <property type="evidence" value="ECO:0007669"/>
    <property type="project" value="InterPro"/>
</dbReference>
<accession>A0A8J3D9T4</accession>
<evidence type="ECO:0000313" key="3">
    <source>
        <dbReference type="EMBL" id="GHB92645.1"/>
    </source>
</evidence>
<keyword evidence="4" id="KW-1185">Reference proteome</keyword>
<dbReference type="InterPro" id="IPR051683">
    <property type="entry name" value="Enoyl-CoA_Hydratase/Isomerase"/>
</dbReference>
<dbReference type="CDD" id="cd06558">
    <property type="entry name" value="crotonase-like"/>
    <property type="match status" value="1"/>
</dbReference>
<reference evidence="3" key="2">
    <citation type="submission" date="2020-09" db="EMBL/GenBank/DDBJ databases">
        <authorList>
            <person name="Sun Q."/>
            <person name="Kim S."/>
        </authorList>
    </citation>
    <scope>NUCLEOTIDE SEQUENCE</scope>
    <source>
        <strain evidence="3">KCTC 12870</strain>
    </source>
</reference>
<comment type="caution">
    <text evidence="3">The sequence shown here is derived from an EMBL/GenBank/DDBJ whole genome shotgun (WGS) entry which is preliminary data.</text>
</comment>
<dbReference type="AlphaFoldDB" id="A0A8J3D9T4"/>
<protein>
    <submittedName>
        <fullName evidence="3">Methylmalonyl-CoA decarboxylase</fullName>
    </submittedName>
</protein>
<name>A0A8J3D9T4_9BACT</name>
<dbReference type="PANTHER" id="PTHR42964">
    <property type="entry name" value="ENOYL-COA HYDRATASE"/>
    <property type="match status" value="1"/>
</dbReference>
<dbReference type="Pfam" id="PF00378">
    <property type="entry name" value="ECH_1"/>
    <property type="match status" value="1"/>
</dbReference>
<evidence type="ECO:0000256" key="1">
    <source>
        <dbReference type="ARBA" id="ARBA00005254"/>
    </source>
</evidence>
<dbReference type="InterPro" id="IPR014748">
    <property type="entry name" value="Enoyl-CoA_hydra_C"/>
</dbReference>
<dbReference type="InterPro" id="IPR001753">
    <property type="entry name" value="Enoyl-CoA_hydra/iso"/>
</dbReference>
<sequence length="263" mass="28561">MALIQTTFADSVGSISLDHYEKRNALSESMVNEIIASLDKFKSQGARTVILRSASAEKVWSAGHSVDELPRADIDPLPYDDPLERLLQAVRTFPAPVIAMIQGSVWGGACDLVINCDIIIGDETAAFAITPAKLGLPYNVSGLLNFMNRLPLVVVKEMFFTADLIGAERAENLSLVNKIVPAAELEAEVNKMAQTIVSRSATSISVAKEALHALSEASSISPIQYEYIQSLRRNAYFGSDYLEGIQAFTEKRAPNFSKPAPKA</sequence>
<evidence type="ECO:0000256" key="2">
    <source>
        <dbReference type="RuleBase" id="RU003707"/>
    </source>
</evidence>
<dbReference type="SUPFAM" id="SSF52096">
    <property type="entry name" value="ClpP/crotonase"/>
    <property type="match status" value="1"/>
</dbReference>
<gene>
    <name evidence="3" type="ORF">GCM10007047_04810</name>
</gene>
<reference evidence="3" key="1">
    <citation type="journal article" date="2014" name="Int. J. Syst. Evol. Microbiol.">
        <title>Complete genome sequence of Corynebacterium casei LMG S-19264T (=DSM 44701T), isolated from a smear-ripened cheese.</title>
        <authorList>
            <consortium name="US DOE Joint Genome Institute (JGI-PGF)"/>
            <person name="Walter F."/>
            <person name="Albersmeier A."/>
            <person name="Kalinowski J."/>
            <person name="Ruckert C."/>
        </authorList>
    </citation>
    <scope>NUCLEOTIDE SEQUENCE</scope>
    <source>
        <strain evidence="3">KCTC 12870</strain>
    </source>
</reference>
<comment type="similarity">
    <text evidence="1 2">Belongs to the enoyl-CoA hydratase/isomerase family.</text>
</comment>
<dbReference type="RefSeq" id="WP_189511482.1">
    <property type="nucleotide sequence ID" value="NZ_BMXG01000002.1"/>
</dbReference>
<evidence type="ECO:0000313" key="4">
    <source>
        <dbReference type="Proteomes" id="UP000642829"/>
    </source>
</evidence>
<dbReference type="PROSITE" id="PS00166">
    <property type="entry name" value="ENOYL_COA_HYDRATASE"/>
    <property type="match status" value="1"/>
</dbReference>
<proteinExistence type="inferred from homology"/>
<dbReference type="InterPro" id="IPR018376">
    <property type="entry name" value="Enoyl-CoA_hyd/isom_CS"/>
</dbReference>
<dbReference type="NCBIfam" id="NF008506">
    <property type="entry name" value="PRK11423.1"/>
    <property type="match status" value="1"/>
</dbReference>
<dbReference type="Gene3D" id="1.10.12.10">
    <property type="entry name" value="Lyase 2-enoyl-coa Hydratase, Chain A, domain 2"/>
    <property type="match status" value="1"/>
</dbReference>
<organism evidence="3 4">
    <name type="scientific">Cerasicoccus arenae</name>
    <dbReference type="NCBI Taxonomy" id="424488"/>
    <lineage>
        <taxon>Bacteria</taxon>
        <taxon>Pseudomonadati</taxon>
        <taxon>Verrucomicrobiota</taxon>
        <taxon>Opitutia</taxon>
        <taxon>Puniceicoccales</taxon>
        <taxon>Cerasicoccaceae</taxon>
        <taxon>Cerasicoccus</taxon>
    </lineage>
</organism>
<dbReference type="Proteomes" id="UP000642829">
    <property type="component" value="Unassembled WGS sequence"/>
</dbReference>
<dbReference type="EMBL" id="BMXG01000002">
    <property type="protein sequence ID" value="GHB92645.1"/>
    <property type="molecule type" value="Genomic_DNA"/>
</dbReference>
<dbReference type="PANTHER" id="PTHR42964:SF1">
    <property type="entry name" value="POLYKETIDE BIOSYNTHESIS ENOYL-COA HYDRATASE PKSH-RELATED"/>
    <property type="match status" value="1"/>
</dbReference>
<dbReference type="InterPro" id="IPR029045">
    <property type="entry name" value="ClpP/crotonase-like_dom_sf"/>
</dbReference>
<dbReference type="Gene3D" id="3.90.226.10">
    <property type="entry name" value="2-enoyl-CoA Hydratase, Chain A, domain 1"/>
    <property type="match status" value="1"/>
</dbReference>